<keyword evidence="1" id="KW-0436">Ligase</keyword>
<dbReference type="InterPro" id="IPR006195">
    <property type="entry name" value="aa-tRNA-synth_II"/>
</dbReference>
<evidence type="ECO:0000256" key="5">
    <source>
        <dbReference type="ARBA" id="ARBA00023146"/>
    </source>
</evidence>
<evidence type="ECO:0000256" key="3">
    <source>
        <dbReference type="ARBA" id="ARBA00022840"/>
    </source>
</evidence>
<keyword evidence="3" id="KW-0067">ATP-binding</keyword>
<dbReference type="PANTHER" id="PTHR22594:SF34">
    <property type="entry name" value="ASPARAGINE--TRNA LIGASE, MITOCHONDRIAL-RELATED"/>
    <property type="match status" value="1"/>
</dbReference>
<dbReference type="InterPro" id="IPR012340">
    <property type="entry name" value="NA-bd_OB-fold"/>
</dbReference>
<comment type="caution">
    <text evidence="7">The sequence shown here is derived from an EMBL/GenBank/DDBJ whole genome shotgun (WGS) entry which is preliminary data.</text>
</comment>
<dbReference type="GO" id="GO:0004816">
    <property type="term" value="F:asparagine-tRNA ligase activity"/>
    <property type="evidence" value="ECO:0007669"/>
    <property type="project" value="TreeGrafter"/>
</dbReference>
<dbReference type="SUPFAM" id="SSF55681">
    <property type="entry name" value="Class II aaRS and biotin synthetases"/>
    <property type="match status" value="1"/>
</dbReference>
<dbReference type="GO" id="GO:0006421">
    <property type="term" value="P:asparaginyl-tRNA aminoacylation"/>
    <property type="evidence" value="ECO:0007669"/>
    <property type="project" value="TreeGrafter"/>
</dbReference>
<dbReference type="EMBL" id="BART01012367">
    <property type="protein sequence ID" value="GAG80107.1"/>
    <property type="molecule type" value="Genomic_DNA"/>
</dbReference>
<proteinExistence type="predicted"/>
<dbReference type="Pfam" id="PF01336">
    <property type="entry name" value="tRNA_anti-codon"/>
    <property type="match status" value="1"/>
</dbReference>
<keyword evidence="5" id="KW-0030">Aminoacyl-tRNA synthetase</keyword>
<keyword evidence="2" id="KW-0547">Nucleotide-binding</keyword>
<dbReference type="InterPro" id="IPR004365">
    <property type="entry name" value="NA-bd_OB_tRNA"/>
</dbReference>
<keyword evidence="4" id="KW-0648">Protein biosynthesis</keyword>
<dbReference type="GO" id="GO:0005524">
    <property type="term" value="F:ATP binding"/>
    <property type="evidence" value="ECO:0007669"/>
    <property type="project" value="UniProtKB-KW"/>
</dbReference>
<dbReference type="PROSITE" id="PS50862">
    <property type="entry name" value="AA_TRNA_LIGASE_II"/>
    <property type="match status" value="1"/>
</dbReference>
<reference evidence="7" key="1">
    <citation type="journal article" date="2014" name="Front. Microbiol.">
        <title>High frequency of phylogenetically diverse reductive dehalogenase-homologous genes in deep subseafloor sedimentary metagenomes.</title>
        <authorList>
            <person name="Kawai M."/>
            <person name="Futagami T."/>
            <person name="Toyoda A."/>
            <person name="Takaki Y."/>
            <person name="Nishi S."/>
            <person name="Hori S."/>
            <person name="Arai W."/>
            <person name="Tsubouchi T."/>
            <person name="Morono Y."/>
            <person name="Uchiyama I."/>
            <person name="Ito T."/>
            <person name="Fujiyama A."/>
            <person name="Inagaki F."/>
            <person name="Takami H."/>
        </authorList>
    </citation>
    <scope>NUCLEOTIDE SEQUENCE</scope>
    <source>
        <strain evidence="7">Expedition CK06-06</strain>
    </source>
</reference>
<dbReference type="GO" id="GO:0003676">
    <property type="term" value="F:nucleic acid binding"/>
    <property type="evidence" value="ECO:0007669"/>
    <property type="project" value="InterPro"/>
</dbReference>
<sequence>MRDASGILQATIKKGNLPDEQFEDAKKALIESSIELTGIVQEDKRAPGGYELKVTNLNIINFAEPFPIVKDQSPEFLLDQRHLWLRSRKLTSILKIRSTIIGAIHQFFRDNGYYEFDAPVLQPNQCEGGSTLFEVKYYNDKTYLSQSWQLYAESGIFALEKIYNMGPTFRAEKSKTSRHLSEFWMAEMEAAWMDLQDIIEVGKDEIRFIIKQVLQNNTPELEILDQDSKKLEKISKSEFPTITYTE</sequence>
<evidence type="ECO:0000256" key="2">
    <source>
        <dbReference type="ARBA" id="ARBA00022741"/>
    </source>
</evidence>
<dbReference type="InterPro" id="IPR004364">
    <property type="entry name" value="Aa-tRNA-synt_II"/>
</dbReference>
<dbReference type="SUPFAM" id="SSF50249">
    <property type="entry name" value="Nucleic acid-binding proteins"/>
    <property type="match status" value="1"/>
</dbReference>
<dbReference type="Gene3D" id="3.30.930.10">
    <property type="entry name" value="Bira Bifunctional Protein, Domain 2"/>
    <property type="match status" value="1"/>
</dbReference>
<dbReference type="InterPro" id="IPR045864">
    <property type="entry name" value="aa-tRNA-synth_II/BPL/LPL"/>
</dbReference>
<feature type="non-terminal residue" evidence="7">
    <location>
        <position position="246"/>
    </location>
</feature>
<dbReference type="PANTHER" id="PTHR22594">
    <property type="entry name" value="ASPARTYL/LYSYL-TRNA SYNTHETASE"/>
    <property type="match status" value="1"/>
</dbReference>
<evidence type="ECO:0000259" key="6">
    <source>
        <dbReference type="PROSITE" id="PS50862"/>
    </source>
</evidence>
<protein>
    <recommendedName>
        <fullName evidence="6">Aminoacyl-transfer RNA synthetases class-II family profile domain-containing protein</fullName>
    </recommendedName>
</protein>
<dbReference type="Pfam" id="PF00152">
    <property type="entry name" value="tRNA-synt_2"/>
    <property type="match status" value="1"/>
</dbReference>
<organism evidence="7">
    <name type="scientific">marine sediment metagenome</name>
    <dbReference type="NCBI Taxonomy" id="412755"/>
    <lineage>
        <taxon>unclassified sequences</taxon>
        <taxon>metagenomes</taxon>
        <taxon>ecological metagenomes</taxon>
    </lineage>
</organism>
<dbReference type="AlphaFoldDB" id="X1BFX5"/>
<evidence type="ECO:0000256" key="4">
    <source>
        <dbReference type="ARBA" id="ARBA00022917"/>
    </source>
</evidence>
<gene>
    <name evidence="7" type="ORF">S01H4_25853</name>
</gene>
<accession>X1BFX5</accession>
<feature type="domain" description="Aminoacyl-transfer RNA synthetases class-II family profile" evidence="6">
    <location>
        <begin position="94"/>
        <end position="246"/>
    </location>
</feature>
<name>X1BFX5_9ZZZZ</name>
<evidence type="ECO:0000256" key="1">
    <source>
        <dbReference type="ARBA" id="ARBA00022598"/>
    </source>
</evidence>
<evidence type="ECO:0000313" key="7">
    <source>
        <dbReference type="EMBL" id="GAG80107.1"/>
    </source>
</evidence>
<dbReference type="Gene3D" id="2.40.50.140">
    <property type="entry name" value="Nucleic acid-binding proteins"/>
    <property type="match status" value="1"/>
</dbReference>